<dbReference type="AlphaFoldDB" id="A0A1R3VXX4"/>
<keyword evidence="3" id="KW-1185">Reference proteome</keyword>
<dbReference type="InterPro" id="IPR050289">
    <property type="entry name" value="TorD/DmsD_chaperones"/>
</dbReference>
<dbReference type="Proteomes" id="UP000223759">
    <property type="component" value="Unassembled WGS sequence"/>
</dbReference>
<gene>
    <name evidence="2" type="ORF">SAMN05216526_1214</name>
</gene>
<dbReference type="SUPFAM" id="SSF89155">
    <property type="entry name" value="TorD-like"/>
    <property type="match status" value="1"/>
</dbReference>
<proteinExistence type="predicted"/>
<sequence length="177" mass="20226">MEHTEPGIELDVDELCILSGLLSQPNQETLDTLEEMASGWTWLSPAVMEIRRLGLPALRREYERLMLLGDCPPCESAWNREVLGGSMHKLSRLYRQAGIALNGREPDSLAMQLIYAAWYLEQDLNNGTSGWRQLWEHLSAWVPAFARCLQARANSELYRALGRRLEQIFSVREPILS</sequence>
<dbReference type="Gene3D" id="1.10.3480.10">
    <property type="entry name" value="TorD-like"/>
    <property type="match status" value="1"/>
</dbReference>
<protein>
    <submittedName>
        <fullName evidence="2">Chaperone TorD involved in molybdoenzyme TorA maturation</fullName>
    </submittedName>
</protein>
<dbReference type="RefSeq" id="WP_076755604.1">
    <property type="nucleotide sequence ID" value="NZ_CP023018.1"/>
</dbReference>
<evidence type="ECO:0000313" key="3">
    <source>
        <dbReference type="Proteomes" id="UP000223759"/>
    </source>
</evidence>
<evidence type="ECO:0000256" key="1">
    <source>
        <dbReference type="ARBA" id="ARBA00023186"/>
    </source>
</evidence>
<dbReference type="PANTHER" id="PTHR34227">
    <property type="entry name" value="CHAPERONE PROTEIN YCDY"/>
    <property type="match status" value="1"/>
</dbReference>
<dbReference type="OrthoDB" id="9795302at2"/>
<dbReference type="InterPro" id="IPR036411">
    <property type="entry name" value="TorD-like_sf"/>
</dbReference>
<reference evidence="2 3" key="1">
    <citation type="submission" date="2017-01" db="EMBL/GenBank/DDBJ databases">
        <authorList>
            <person name="Mah S.A."/>
            <person name="Swanson W.J."/>
            <person name="Moy G.W."/>
            <person name="Vacquier V.D."/>
        </authorList>
    </citation>
    <scope>NUCLEOTIDE SEQUENCE [LARGE SCALE GENOMIC DNA]</scope>
    <source>
        <strain evidence="2 3">M9</strain>
    </source>
</reference>
<organism evidence="2 3">
    <name type="scientific">Ectothiorhodosinus mongolicus</name>
    <dbReference type="NCBI Taxonomy" id="233100"/>
    <lineage>
        <taxon>Bacteria</taxon>
        <taxon>Pseudomonadati</taxon>
        <taxon>Pseudomonadota</taxon>
        <taxon>Gammaproteobacteria</taxon>
        <taxon>Chromatiales</taxon>
        <taxon>Ectothiorhodospiraceae</taxon>
        <taxon>Ectothiorhodosinus</taxon>
    </lineage>
</organism>
<accession>A0A1R3VXX4</accession>
<keyword evidence="1" id="KW-0143">Chaperone</keyword>
<dbReference type="EMBL" id="FTPK01000002">
    <property type="protein sequence ID" value="SIT70019.1"/>
    <property type="molecule type" value="Genomic_DNA"/>
</dbReference>
<dbReference type="Pfam" id="PF02613">
    <property type="entry name" value="Nitrate_red_del"/>
    <property type="match status" value="1"/>
</dbReference>
<dbReference type="STRING" id="233100.SAMN05216526_1214"/>
<dbReference type="PANTHER" id="PTHR34227:SF1">
    <property type="entry name" value="DIMETHYL SULFOXIDE REDUCTASE CHAPERONE-RELATED"/>
    <property type="match status" value="1"/>
</dbReference>
<name>A0A1R3VXX4_9GAMM</name>
<dbReference type="InterPro" id="IPR020945">
    <property type="entry name" value="DMSO/NO3_reduct_chaperone"/>
</dbReference>
<evidence type="ECO:0000313" key="2">
    <source>
        <dbReference type="EMBL" id="SIT70019.1"/>
    </source>
</evidence>